<protein>
    <submittedName>
        <fullName evidence="1">Uncharacterized protein</fullName>
    </submittedName>
</protein>
<evidence type="ECO:0000313" key="1">
    <source>
        <dbReference type="EMBL" id="JAD45832.1"/>
    </source>
</evidence>
<proteinExistence type="predicted"/>
<organism evidence="1">
    <name type="scientific">Arundo donax</name>
    <name type="common">Giant reed</name>
    <name type="synonym">Donax arundinaceus</name>
    <dbReference type="NCBI Taxonomy" id="35708"/>
    <lineage>
        <taxon>Eukaryota</taxon>
        <taxon>Viridiplantae</taxon>
        <taxon>Streptophyta</taxon>
        <taxon>Embryophyta</taxon>
        <taxon>Tracheophyta</taxon>
        <taxon>Spermatophyta</taxon>
        <taxon>Magnoliopsida</taxon>
        <taxon>Liliopsida</taxon>
        <taxon>Poales</taxon>
        <taxon>Poaceae</taxon>
        <taxon>PACMAD clade</taxon>
        <taxon>Arundinoideae</taxon>
        <taxon>Arundineae</taxon>
        <taxon>Arundo</taxon>
    </lineage>
</organism>
<accession>A0A0A9AFF3</accession>
<reference evidence="1" key="1">
    <citation type="submission" date="2014-09" db="EMBL/GenBank/DDBJ databases">
        <authorList>
            <person name="Magalhaes I.L.F."/>
            <person name="Oliveira U."/>
            <person name="Santos F.R."/>
            <person name="Vidigal T.H.D.A."/>
            <person name="Brescovit A.D."/>
            <person name="Santos A.J."/>
        </authorList>
    </citation>
    <scope>NUCLEOTIDE SEQUENCE</scope>
    <source>
        <tissue evidence="1">Shoot tissue taken approximately 20 cm above the soil surface</tissue>
    </source>
</reference>
<reference evidence="1" key="2">
    <citation type="journal article" date="2015" name="Data Brief">
        <title>Shoot transcriptome of the giant reed, Arundo donax.</title>
        <authorList>
            <person name="Barrero R.A."/>
            <person name="Guerrero F.D."/>
            <person name="Moolhuijzen P."/>
            <person name="Goolsby J.A."/>
            <person name="Tidwell J."/>
            <person name="Bellgard S.E."/>
            <person name="Bellgard M.I."/>
        </authorList>
    </citation>
    <scope>NUCLEOTIDE SEQUENCE</scope>
    <source>
        <tissue evidence="1">Shoot tissue taken approximately 20 cm above the soil surface</tissue>
    </source>
</reference>
<dbReference type="AlphaFoldDB" id="A0A0A9AFF3"/>
<name>A0A0A9AFF3_ARUDO</name>
<dbReference type="EMBL" id="GBRH01252063">
    <property type="protein sequence ID" value="JAD45832.1"/>
    <property type="molecule type" value="Transcribed_RNA"/>
</dbReference>
<sequence length="20" mass="2273">MAVFGSNCLVNAKIHQYTYL</sequence>